<protein>
    <submittedName>
        <fullName evidence="1">Uncharacterized protein</fullName>
    </submittedName>
</protein>
<dbReference type="Proteomes" id="UP000006729">
    <property type="component" value="Chromosome 13"/>
</dbReference>
<evidence type="ECO:0000313" key="2">
    <source>
        <dbReference type="Proteomes" id="UP000006729"/>
    </source>
</evidence>
<comment type="caution">
    <text evidence="1">The sequence shown here is derived from an EMBL/GenBank/DDBJ whole genome shotgun (WGS) entry which is preliminary data.</text>
</comment>
<reference evidence="1 2" key="1">
    <citation type="journal article" date="2006" name="Science">
        <title>The genome of black cottonwood, Populus trichocarpa (Torr. &amp; Gray).</title>
        <authorList>
            <person name="Tuskan G.A."/>
            <person name="Difazio S."/>
            <person name="Jansson S."/>
            <person name="Bohlmann J."/>
            <person name="Grigoriev I."/>
            <person name="Hellsten U."/>
            <person name="Putnam N."/>
            <person name="Ralph S."/>
            <person name="Rombauts S."/>
            <person name="Salamov A."/>
            <person name="Schein J."/>
            <person name="Sterck L."/>
            <person name="Aerts A."/>
            <person name="Bhalerao R.R."/>
            <person name="Bhalerao R.P."/>
            <person name="Blaudez D."/>
            <person name="Boerjan W."/>
            <person name="Brun A."/>
            <person name="Brunner A."/>
            <person name="Busov V."/>
            <person name="Campbell M."/>
            <person name="Carlson J."/>
            <person name="Chalot M."/>
            <person name="Chapman J."/>
            <person name="Chen G.L."/>
            <person name="Cooper D."/>
            <person name="Coutinho P.M."/>
            <person name="Couturier J."/>
            <person name="Covert S."/>
            <person name="Cronk Q."/>
            <person name="Cunningham R."/>
            <person name="Davis J."/>
            <person name="Degroeve S."/>
            <person name="Dejardin A."/>
            <person name="Depamphilis C."/>
            <person name="Detter J."/>
            <person name="Dirks B."/>
            <person name="Dubchak I."/>
            <person name="Duplessis S."/>
            <person name="Ehlting J."/>
            <person name="Ellis B."/>
            <person name="Gendler K."/>
            <person name="Goodstein D."/>
            <person name="Gribskov M."/>
            <person name="Grimwood J."/>
            <person name="Groover A."/>
            <person name="Gunter L."/>
            <person name="Hamberger B."/>
            <person name="Heinze B."/>
            <person name="Helariutta Y."/>
            <person name="Henrissat B."/>
            <person name="Holligan D."/>
            <person name="Holt R."/>
            <person name="Huang W."/>
            <person name="Islam-Faridi N."/>
            <person name="Jones S."/>
            <person name="Jones-Rhoades M."/>
            <person name="Jorgensen R."/>
            <person name="Joshi C."/>
            <person name="Kangasjarvi J."/>
            <person name="Karlsson J."/>
            <person name="Kelleher C."/>
            <person name="Kirkpatrick R."/>
            <person name="Kirst M."/>
            <person name="Kohler A."/>
            <person name="Kalluri U."/>
            <person name="Larimer F."/>
            <person name="Leebens-Mack J."/>
            <person name="Leple J.C."/>
            <person name="Locascio P."/>
            <person name="Lou Y."/>
            <person name="Lucas S."/>
            <person name="Martin F."/>
            <person name="Montanini B."/>
            <person name="Napoli C."/>
            <person name="Nelson D.R."/>
            <person name="Nelson C."/>
            <person name="Nieminen K."/>
            <person name="Nilsson O."/>
            <person name="Pereda V."/>
            <person name="Peter G."/>
            <person name="Philippe R."/>
            <person name="Pilate G."/>
            <person name="Poliakov A."/>
            <person name="Razumovskaya J."/>
            <person name="Richardson P."/>
            <person name="Rinaldi C."/>
            <person name="Ritland K."/>
            <person name="Rouze P."/>
            <person name="Ryaboy D."/>
            <person name="Schmutz J."/>
            <person name="Schrader J."/>
            <person name="Segerman B."/>
            <person name="Shin H."/>
            <person name="Siddiqui A."/>
            <person name="Sterky F."/>
            <person name="Terry A."/>
            <person name="Tsai C.J."/>
            <person name="Uberbacher E."/>
            <person name="Unneberg P."/>
            <person name="Vahala J."/>
            <person name="Wall K."/>
            <person name="Wessler S."/>
            <person name="Yang G."/>
            <person name="Yin T."/>
            <person name="Douglas C."/>
            <person name="Marra M."/>
            <person name="Sandberg G."/>
            <person name="Van de Peer Y."/>
            <person name="Rokhsar D."/>
        </authorList>
    </citation>
    <scope>NUCLEOTIDE SEQUENCE [LARGE SCALE GENOMIC DNA]</scope>
    <source>
        <strain evidence="2">cv. Nisqually</strain>
    </source>
</reference>
<gene>
    <name evidence="1" type="ORF">POPTR_013G048150v4</name>
</gene>
<evidence type="ECO:0000313" key="1">
    <source>
        <dbReference type="EMBL" id="KAI9383229.1"/>
    </source>
</evidence>
<name>A0ACC0S193_POPTR</name>
<accession>A0ACC0S193</accession>
<sequence>MLEGCCGWREANDAATRKREEKGNGYIVLTNNGGGSDDGLHIACDAATIMAYTCRGYVDNESIMGWFGRERAIFFFIWVRLDGSCFWTNKELQEIVMESIGGVLVLGKL</sequence>
<organism evidence="1 2">
    <name type="scientific">Populus trichocarpa</name>
    <name type="common">Western balsam poplar</name>
    <name type="synonym">Populus balsamifera subsp. trichocarpa</name>
    <dbReference type="NCBI Taxonomy" id="3694"/>
    <lineage>
        <taxon>Eukaryota</taxon>
        <taxon>Viridiplantae</taxon>
        <taxon>Streptophyta</taxon>
        <taxon>Embryophyta</taxon>
        <taxon>Tracheophyta</taxon>
        <taxon>Spermatophyta</taxon>
        <taxon>Magnoliopsida</taxon>
        <taxon>eudicotyledons</taxon>
        <taxon>Gunneridae</taxon>
        <taxon>Pentapetalae</taxon>
        <taxon>rosids</taxon>
        <taxon>fabids</taxon>
        <taxon>Malpighiales</taxon>
        <taxon>Salicaceae</taxon>
        <taxon>Saliceae</taxon>
        <taxon>Populus</taxon>
    </lineage>
</organism>
<dbReference type="EMBL" id="CM009302">
    <property type="protein sequence ID" value="KAI9383229.1"/>
    <property type="molecule type" value="Genomic_DNA"/>
</dbReference>
<proteinExistence type="predicted"/>
<keyword evidence="2" id="KW-1185">Reference proteome</keyword>